<name>A0A9P4PPI4_9PLEO</name>
<evidence type="ECO:0000256" key="1">
    <source>
        <dbReference type="SAM" id="Coils"/>
    </source>
</evidence>
<gene>
    <name evidence="3" type="ORF">P171DRAFT_430748</name>
</gene>
<dbReference type="InterPro" id="IPR056867">
    <property type="entry name" value="LRR_15"/>
</dbReference>
<sequence>MAIRSENPDSSPKLSELPGELILEILQYLAVTRGYLPPEEEASRQTENAQRITALHGLSLTCRRLNDIVTPYLYESITKLGRSTNWSNVGSLLDTIKRKPKLLQFIRYIETDGAEFDEKLGPSLETKLRGLASINYDFYTGHTMQETYFPCALVVSTLIRLAQNLQSLAIEAMWHREAIYDLYSNLALRDVSLRNTDGDGSIIHISGSSATRFSPAVMLLSNVGQVEAGGEWLKDPGTYDGPHDHSICCHNQAPGDFKGSPVHLEELQSVAVERLALEGNIRDIDLEDLLGGCTFLRQLRCRWTSGSRTRFVGGAIDLEELRKSLRPFEHTLESLVLDTLDSSWLVELDQVIPTIGSLREFTNLKHIEVSGMVLWDDDEDLTVKQPRLSSILPSALETLVVNVEWDDDVEEALVDLATDRATHFPSLKKIDCSWRPAPMFVGRDLIAEFGRLGVQLKLDIASCTEDEEKRIEADMIRMEQEIEFMDQRAEAVAAEMRHFDAEMSRFGMTRIEEDDYASDATDGLVEGYF</sequence>
<dbReference type="Proteomes" id="UP000799764">
    <property type="component" value="Unassembled WGS sequence"/>
</dbReference>
<evidence type="ECO:0000313" key="4">
    <source>
        <dbReference type="Proteomes" id="UP000799764"/>
    </source>
</evidence>
<keyword evidence="1" id="KW-0175">Coiled coil</keyword>
<evidence type="ECO:0000259" key="2">
    <source>
        <dbReference type="Pfam" id="PF24969"/>
    </source>
</evidence>
<reference evidence="3" key="1">
    <citation type="journal article" date="2020" name="Stud. Mycol.">
        <title>101 Dothideomycetes genomes: a test case for predicting lifestyles and emergence of pathogens.</title>
        <authorList>
            <person name="Haridas S."/>
            <person name="Albert R."/>
            <person name="Binder M."/>
            <person name="Bloem J."/>
            <person name="Labutti K."/>
            <person name="Salamov A."/>
            <person name="Andreopoulos B."/>
            <person name="Baker S."/>
            <person name="Barry K."/>
            <person name="Bills G."/>
            <person name="Bluhm B."/>
            <person name="Cannon C."/>
            <person name="Castanera R."/>
            <person name="Culley D."/>
            <person name="Daum C."/>
            <person name="Ezra D."/>
            <person name="Gonzalez J."/>
            <person name="Henrissat B."/>
            <person name="Kuo A."/>
            <person name="Liang C."/>
            <person name="Lipzen A."/>
            <person name="Lutzoni F."/>
            <person name="Magnuson J."/>
            <person name="Mondo S."/>
            <person name="Nolan M."/>
            <person name="Ohm R."/>
            <person name="Pangilinan J."/>
            <person name="Park H.-J."/>
            <person name="Ramirez L."/>
            <person name="Alfaro M."/>
            <person name="Sun H."/>
            <person name="Tritt A."/>
            <person name="Yoshinaga Y."/>
            <person name="Zwiers L.-H."/>
            <person name="Turgeon B."/>
            <person name="Goodwin S."/>
            <person name="Spatafora J."/>
            <person name="Crous P."/>
            <person name="Grigoriev I."/>
        </authorList>
    </citation>
    <scope>NUCLEOTIDE SEQUENCE</scope>
    <source>
        <strain evidence="3">CBS 690.94</strain>
    </source>
</reference>
<dbReference type="OrthoDB" id="3783332at2759"/>
<accession>A0A9P4PPI4</accession>
<proteinExistence type="predicted"/>
<keyword evidence="4" id="KW-1185">Reference proteome</keyword>
<dbReference type="AlphaFoldDB" id="A0A9P4PPI4"/>
<dbReference type="Pfam" id="PF24969">
    <property type="entry name" value="LRR_15"/>
    <property type="match status" value="1"/>
</dbReference>
<dbReference type="EMBL" id="MU001498">
    <property type="protein sequence ID" value="KAF2446639.1"/>
    <property type="molecule type" value="Genomic_DNA"/>
</dbReference>
<organism evidence="3 4">
    <name type="scientific">Karstenula rhodostoma CBS 690.94</name>
    <dbReference type="NCBI Taxonomy" id="1392251"/>
    <lineage>
        <taxon>Eukaryota</taxon>
        <taxon>Fungi</taxon>
        <taxon>Dikarya</taxon>
        <taxon>Ascomycota</taxon>
        <taxon>Pezizomycotina</taxon>
        <taxon>Dothideomycetes</taxon>
        <taxon>Pleosporomycetidae</taxon>
        <taxon>Pleosporales</taxon>
        <taxon>Massarineae</taxon>
        <taxon>Didymosphaeriaceae</taxon>
        <taxon>Karstenula</taxon>
    </lineage>
</organism>
<protein>
    <recommendedName>
        <fullName evidence="2">Leucine-rich repeat domain-containing protein</fullName>
    </recommendedName>
</protein>
<evidence type="ECO:0000313" key="3">
    <source>
        <dbReference type="EMBL" id="KAF2446639.1"/>
    </source>
</evidence>
<feature type="domain" description="Leucine-rich repeat" evidence="2">
    <location>
        <begin position="320"/>
        <end position="428"/>
    </location>
</feature>
<feature type="coiled-coil region" evidence="1">
    <location>
        <begin position="461"/>
        <end position="495"/>
    </location>
</feature>
<comment type="caution">
    <text evidence="3">The sequence shown here is derived from an EMBL/GenBank/DDBJ whole genome shotgun (WGS) entry which is preliminary data.</text>
</comment>